<dbReference type="InterPro" id="IPR052515">
    <property type="entry name" value="Gfo/Idh/MocA_Oxidoreductase"/>
</dbReference>
<protein>
    <submittedName>
        <fullName evidence="2">Gfo/Idh/MocA family oxidoreductase</fullName>
    </submittedName>
</protein>
<evidence type="ECO:0000259" key="1">
    <source>
        <dbReference type="Pfam" id="PF01408"/>
    </source>
</evidence>
<sequence length="399" mass="44693">MSKKSILLVGVGGYGRTYVDLLLNHLDREEYPVAGVVDPFVEKCPLYDRIQEEQIPCYDTMEAFYEEHEALLAVLATPINLHAGQVIEAMEHGSHVLCEKPLVPRLQDLDAIRQTMARTGKQLSVGFQWCFSDVILKVKRAILAGEYGRALRLRSYTAWPRDFVYYGRGGGWAGKYRARDGSYVLDSIASNGIAHYLHNMLFLLGDRVNTSAPLVSMKAGTYRANAIDTYDTVAFSGKTEEGVPVYFYGTHACNFSIDPTLVYEFEKATVTYNLFPPKDQIVVHYRDGRVEPLGSPNDSKESGKLLGTLGQILGKNPAYCGLDTIVPHLACFDALSDFVPVWNFPQELVVDTGEQRYVKGLHWDLWRCFEEGKLPSQMGFVWAQPEVAVDLTSYTAFQG</sequence>
<dbReference type="SUPFAM" id="SSF55347">
    <property type="entry name" value="Glyceraldehyde-3-phosphate dehydrogenase-like, C-terminal domain"/>
    <property type="match status" value="1"/>
</dbReference>
<dbReference type="Pfam" id="PF01408">
    <property type="entry name" value="GFO_IDH_MocA"/>
    <property type="match status" value="1"/>
</dbReference>
<dbReference type="PANTHER" id="PTHR43249:SF1">
    <property type="entry name" value="D-GLUCOSIDE 3-DEHYDROGENASE"/>
    <property type="match status" value="1"/>
</dbReference>
<dbReference type="RefSeq" id="WP_349218329.1">
    <property type="nucleotide sequence ID" value="NZ_JBBMFD010000004.1"/>
</dbReference>
<comment type="caution">
    <text evidence="2">The sequence shown here is derived from an EMBL/GenBank/DDBJ whole genome shotgun (WGS) entry which is preliminary data.</text>
</comment>
<dbReference type="PANTHER" id="PTHR43249">
    <property type="entry name" value="UDP-N-ACETYL-2-AMINO-2-DEOXY-D-GLUCURONATE OXIDASE"/>
    <property type="match status" value="1"/>
</dbReference>
<organism evidence="2 3">
    <name type="scientific">Solibaculum intestinale</name>
    <dbReference type="NCBI Taxonomy" id="3133165"/>
    <lineage>
        <taxon>Bacteria</taxon>
        <taxon>Bacillati</taxon>
        <taxon>Bacillota</taxon>
        <taxon>Clostridia</taxon>
        <taxon>Eubacteriales</taxon>
        <taxon>Oscillospiraceae</taxon>
        <taxon>Solibaculum</taxon>
    </lineage>
</organism>
<proteinExistence type="predicted"/>
<gene>
    <name evidence="2" type="ORF">WMO26_04090</name>
</gene>
<dbReference type="InterPro" id="IPR000683">
    <property type="entry name" value="Gfo/Idh/MocA-like_OxRdtase_N"/>
</dbReference>
<dbReference type="InterPro" id="IPR036291">
    <property type="entry name" value="NAD(P)-bd_dom_sf"/>
</dbReference>
<dbReference type="EMBL" id="JBBMFD010000004">
    <property type="protein sequence ID" value="MEQ2440002.1"/>
    <property type="molecule type" value="Genomic_DNA"/>
</dbReference>
<dbReference type="Proteomes" id="UP001489509">
    <property type="component" value="Unassembled WGS sequence"/>
</dbReference>
<feature type="domain" description="Gfo/Idh/MocA-like oxidoreductase N-terminal" evidence="1">
    <location>
        <begin position="5"/>
        <end position="127"/>
    </location>
</feature>
<reference evidence="2 3" key="1">
    <citation type="submission" date="2024-03" db="EMBL/GenBank/DDBJ databases">
        <title>Human intestinal bacterial collection.</title>
        <authorList>
            <person name="Pauvert C."/>
            <person name="Hitch T.C.A."/>
            <person name="Clavel T."/>
        </authorList>
    </citation>
    <scope>NUCLEOTIDE SEQUENCE [LARGE SCALE GENOMIC DNA]</scope>
    <source>
        <strain evidence="2 3">CLA-JM-H44</strain>
    </source>
</reference>
<accession>A0ABV1DY79</accession>
<dbReference type="SUPFAM" id="SSF51735">
    <property type="entry name" value="NAD(P)-binding Rossmann-fold domains"/>
    <property type="match status" value="1"/>
</dbReference>
<dbReference type="Gene3D" id="3.40.50.720">
    <property type="entry name" value="NAD(P)-binding Rossmann-like Domain"/>
    <property type="match status" value="1"/>
</dbReference>
<dbReference type="Gene3D" id="3.30.360.10">
    <property type="entry name" value="Dihydrodipicolinate Reductase, domain 2"/>
    <property type="match status" value="1"/>
</dbReference>
<name>A0ABV1DY79_9FIRM</name>
<keyword evidence="3" id="KW-1185">Reference proteome</keyword>
<evidence type="ECO:0000313" key="3">
    <source>
        <dbReference type="Proteomes" id="UP001489509"/>
    </source>
</evidence>
<evidence type="ECO:0000313" key="2">
    <source>
        <dbReference type="EMBL" id="MEQ2440002.1"/>
    </source>
</evidence>